<dbReference type="InterPro" id="IPR016181">
    <property type="entry name" value="Acyl_CoA_acyltransferase"/>
</dbReference>
<dbReference type="PANTHER" id="PTHR43626:SF4">
    <property type="entry name" value="GCN5-RELATED N-ACETYLTRANSFERASE 2, CHLOROPLASTIC"/>
    <property type="match status" value="1"/>
</dbReference>
<evidence type="ECO:0000313" key="4">
    <source>
        <dbReference type="EMBL" id="MBD2691519.1"/>
    </source>
</evidence>
<keyword evidence="2" id="KW-0012">Acyltransferase</keyword>
<dbReference type="PANTHER" id="PTHR43626">
    <property type="entry name" value="ACYL-COA N-ACYLTRANSFERASE"/>
    <property type="match status" value="1"/>
</dbReference>
<dbReference type="RefSeq" id="WP_190905998.1">
    <property type="nucleotide sequence ID" value="NZ_JACJTQ010000007.1"/>
</dbReference>
<evidence type="ECO:0000313" key="5">
    <source>
        <dbReference type="Proteomes" id="UP000660381"/>
    </source>
</evidence>
<protein>
    <submittedName>
        <fullName evidence="4">GNAT family N-acetyltransferase</fullName>
    </submittedName>
</protein>
<dbReference type="Proteomes" id="UP000660381">
    <property type="component" value="Unassembled WGS sequence"/>
</dbReference>
<dbReference type="EMBL" id="JACJTQ010000007">
    <property type="protein sequence ID" value="MBD2691519.1"/>
    <property type="molecule type" value="Genomic_DNA"/>
</dbReference>
<dbReference type="CDD" id="cd04301">
    <property type="entry name" value="NAT_SF"/>
    <property type="match status" value="1"/>
</dbReference>
<dbReference type="SUPFAM" id="SSF55729">
    <property type="entry name" value="Acyl-CoA N-acyltransferases (Nat)"/>
    <property type="match status" value="1"/>
</dbReference>
<dbReference type="PROSITE" id="PS51186">
    <property type="entry name" value="GNAT"/>
    <property type="match status" value="1"/>
</dbReference>
<dbReference type="Pfam" id="PF00583">
    <property type="entry name" value="Acetyltransf_1"/>
    <property type="match status" value="1"/>
</dbReference>
<evidence type="ECO:0000256" key="2">
    <source>
        <dbReference type="ARBA" id="ARBA00023315"/>
    </source>
</evidence>
<keyword evidence="1" id="KW-0808">Transferase</keyword>
<evidence type="ECO:0000259" key="3">
    <source>
        <dbReference type="PROSITE" id="PS51186"/>
    </source>
</evidence>
<keyword evidence="5" id="KW-1185">Reference proteome</keyword>
<feature type="domain" description="N-acetyltransferase" evidence="3">
    <location>
        <begin position="4"/>
        <end position="142"/>
    </location>
</feature>
<comment type="caution">
    <text evidence="4">The sequence shown here is derived from an EMBL/GenBank/DDBJ whole genome shotgun (WGS) entry which is preliminary data.</text>
</comment>
<dbReference type="Gene3D" id="3.40.630.30">
    <property type="match status" value="1"/>
</dbReference>
<sequence length="142" mass="16895">MNYKVVNQLTETQVYELVELYKNEFWSKNRKYQGVVKMLKASDIIIALVGDNEELIGFCRVLTDFVYRGTLYDVIIKPNYREMGFGAKLLDEVINHPQLQEVENMALYCLAEMIPFYERWGFTYDVNGIKLMHRHYQLSEEY</sequence>
<organism evidence="4 5">
    <name type="scientific">Anabaena catenula FACHB-362</name>
    <dbReference type="NCBI Taxonomy" id="2692877"/>
    <lineage>
        <taxon>Bacteria</taxon>
        <taxon>Bacillati</taxon>
        <taxon>Cyanobacteriota</taxon>
        <taxon>Cyanophyceae</taxon>
        <taxon>Nostocales</taxon>
        <taxon>Nostocaceae</taxon>
        <taxon>Anabaena</taxon>
    </lineage>
</organism>
<dbReference type="InterPro" id="IPR045039">
    <property type="entry name" value="NSI-like"/>
</dbReference>
<accession>A0ABR8J242</accession>
<evidence type="ECO:0000256" key="1">
    <source>
        <dbReference type="ARBA" id="ARBA00022679"/>
    </source>
</evidence>
<name>A0ABR8J242_9NOST</name>
<gene>
    <name evidence="4" type="ORF">H6G68_07080</name>
</gene>
<reference evidence="4 5" key="1">
    <citation type="journal article" date="2020" name="ISME J.">
        <title>Comparative genomics reveals insights into cyanobacterial evolution and habitat adaptation.</title>
        <authorList>
            <person name="Chen M.Y."/>
            <person name="Teng W.K."/>
            <person name="Zhao L."/>
            <person name="Hu C.X."/>
            <person name="Zhou Y.K."/>
            <person name="Han B.P."/>
            <person name="Song L.R."/>
            <person name="Shu W.S."/>
        </authorList>
    </citation>
    <scope>NUCLEOTIDE SEQUENCE [LARGE SCALE GENOMIC DNA]</scope>
    <source>
        <strain evidence="4 5">FACHB-362</strain>
    </source>
</reference>
<proteinExistence type="predicted"/>
<dbReference type="InterPro" id="IPR000182">
    <property type="entry name" value="GNAT_dom"/>
</dbReference>